<evidence type="ECO:0000256" key="1">
    <source>
        <dbReference type="SAM" id="MobiDB-lite"/>
    </source>
</evidence>
<protein>
    <submittedName>
        <fullName evidence="2">Uncharacterized protein</fullName>
    </submittedName>
</protein>
<reference evidence="2" key="1">
    <citation type="submission" date="2015-06" db="UniProtKB">
        <authorList>
            <consortium name="EnsemblPlants"/>
        </authorList>
    </citation>
    <scope>IDENTIFICATION</scope>
</reference>
<evidence type="ECO:0000313" key="2">
    <source>
        <dbReference type="EnsemblPlants" id="EMT09414"/>
    </source>
</evidence>
<feature type="compositionally biased region" description="Basic and acidic residues" evidence="1">
    <location>
        <begin position="34"/>
        <end position="53"/>
    </location>
</feature>
<feature type="region of interest" description="Disordered" evidence="1">
    <location>
        <begin position="1"/>
        <end position="58"/>
    </location>
</feature>
<proteinExistence type="predicted"/>
<dbReference type="EnsemblPlants" id="EMT09414">
    <property type="protein sequence ID" value="EMT09414"/>
    <property type="gene ID" value="F775_00254"/>
</dbReference>
<feature type="compositionally biased region" description="Basic and acidic residues" evidence="1">
    <location>
        <begin position="15"/>
        <end position="24"/>
    </location>
</feature>
<organism evidence="2">
    <name type="scientific">Aegilops tauschii</name>
    <name type="common">Tausch's goatgrass</name>
    <name type="synonym">Aegilops squarrosa</name>
    <dbReference type="NCBI Taxonomy" id="37682"/>
    <lineage>
        <taxon>Eukaryota</taxon>
        <taxon>Viridiplantae</taxon>
        <taxon>Streptophyta</taxon>
        <taxon>Embryophyta</taxon>
        <taxon>Tracheophyta</taxon>
        <taxon>Spermatophyta</taxon>
        <taxon>Magnoliopsida</taxon>
        <taxon>Liliopsida</taxon>
        <taxon>Poales</taxon>
        <taxon>Poaceae</taxon>
        <taxon>BOP clade</taxon>
        <taxon>Pooideae</taxon>
        <taxon>Triticodae</taxon>
        <taxon>Triticeae</taxon>
        <taxon>Triticinae</taxon>
        <taxon>Aegilops</taxon>
    </lineage>
</organism>
<dbReference type="AlphaFoldDB" id="M8BRL5"/>
<accession>M8BRL5</accession>
<name>M8BRL5_AEGTA</name>
<sequence length="195" mass="21029">METCLPKIEIGENQSEEKQKEKRQLPTNTSTSLCKERFDKDKFNNQQKADAHMKPVKGADLVPRSEVVGSAPDYGATAGARGLVRAAALGREGGAGQGDTYLELGGFHGDGDADEEDADHGDGGVAAPVDGPAIGPARHAPHLLPEVAAARGVPAMVAAHLRRRCKRELRLLVKRIKVVNEMLMYFSNYLFNSHC</sequence>